<dbReference type="Gene3D" id="3.40.710.10">
    <property type="entry name" value="DD-peptidase/beta-lactamase superfamily"/>
    <property type="match status" value="1"/>
</dbReference>
<gene>
    <name evidence="1" type="ORF">H3146_13245</name>
</gene>
<sequence>MEQILADLEEADELGDPWEGVDAKAVRHAARQQAECPVPGVEDMESYLAAQVSDTSHRDVIGPLLDGQGASGVIVRRGTVIASWGQPTRAEMAYSATKSVLSLVAGIAHDDGMLLLDQAVSAQIDVPQFATARPYATPRSTVMENGAVAFTVPVNISPSL</sequence>
<dbReference type="Proteomes" id="UP000525686">
    <property type="component" value="Unassembled WGS sequence"/>
</dbReference>
<dbReference type="RefSeq" id="WP_181354471.1">
    <property type="nucleotide sequence ID" value="NZ_JABJWZ010000102.1"/>
</dbReference>
<name>A0A7W3ZMV5_9ACTN</name>
<dbReference type="SUPFAM" id="SSF56601">
    <property type="entry name" value="beta-lactamase/transpeptidase-like"/>
    <property type="match status" value="1"/>
</dbReference>
<protein>
    <recommendedName>
        <fullName evidence="3">Serine hydrolase</fullName>
    </recommendedName>
</protein>
<organism evidence="1 2">
    <name type="scientific">Streptomyces alkaliterrae</name>
    <dbReference type="NCBI Taxonomy" id="2213162"/>
    <lineage>
        <taxon>Bacteria</taxon>
        <taxon>Bacillati</taxon>
        <taxon>Actinomycetota</taxon>
        <taxon>Actinomycetes</taxon>
        <taxon>Kitasatosporales</taxon>
        <taxon>Streptomycetaceae</taxon>
        <taxon>Streptomyces</taxon>
    </lineage>
</organism>
<dbReference type="AlphaFoldDB" id="A0A7W3ZMV5"/>
<evidence type="ECO:0008006" key="3">
    <source>
        <dbReference type="Google" id="ProtNLM"/>
    </source>
</evidence>
<reference evidence="2" key="1">
    <citation type="submission" date="2020-05" db="EMBL/GenBank/DDBJ databases">
        <title>Classification of alakaliphilic streptomycetes isolated from an alkaline soil next to Lonar Crater, India and a proposal for the recognition of Streptomyces alkaliterrae sp. nov.</title>
        <authorList>
            <person name="Golinska P."/>
        </authorList>
    </citation>
    <scope>NUCLEOTIDE SEQUENCE [LARGE SCALE GENOMIC DNA]</scope>
    <source>
        <strain evidence="2">OF3</strain>
    </source>
</reference>
<evidence type="ECO:0000313" key="1">
    <source>
        <dbReference type="EMBL" id="MBB1254319.1"/>
    </source>
</evidence>
<dbReference type="EMBL" id="JABJWZ010000102">
    <property type="protein sequence ID" value="MBB1254319.1"/>
    <property type="molecule type" value="Genomic_DNA"/>
</dbReference>
<proteinExistence type="predicted"/>
<evidence type="ECO:0000313" key="2">
    <source>
        <dbReference type="Proteomes" id="UP000525686"/>
    </source>
</evidence>
<accession>A0A7W3ZMV5</accession>
<dbReference type="InterPro" id="IPR012338">
    <property type="entry name" value="Beta-lactam/transpept-like"/>
</dbReference>
<comment type="caution">
    <text evidence="1">The sequence shown here is derived from an EMBL/GenBank/DDBJ whole genome shotgun (WGS) entry which is preliminary data.</text>
</comment>